<comment type="caution">
    <text evidence="1">The sequence shown here is derived from an EMBL/GenBank/DDBJ whole genome shotgun (WGS) entry which is preliminary data.</text>
</comment>
<name>A0ABU1DGK5_9HYPH</name>
<dbReference type="Proteomes" id="UP001181622">
    <property type="component" value="Unassembled WGS sequence"/>
</dbReference>
<keyword evidence="2" id="KW-1185">Reference proteome</keyword>
<organism evidence="1 2">
    <name type="scientific">Chelatococcus sambhunathii</name>
    <dbReference type="NCBI Taxonomy" id="363953"/>
    <lineage>
        <taxon>Bacteria</taxon>
        <taxon>Pseudomonadati</taxon>
        <taxon>Pseudomonadota</taxon>
        <taxon>Alphaproteobacteria</taxon>
        <taxon>Hyphomicrobiales</taxon>
        <taxon>Chelatococcaceae</taxon>
        <taxon>Chelatococcus</taxon>
    </lineage>
</organism>
<gene>
    <name evidence="1" type="ORF">IHQ68_11565</name>
</gene>
<dbReference type="Pfam" id="PF13591">
    <property type="entry name" value="MerR_2"/>
    <property type="match status" value="1"/>
</dbReference>
<accession>A0ABU1DGK5</accession>
<evidence type="ECO:0000313" key="1">
    <source>
        <dbReference type="EMBL" id="MDR4307256.1"/>
    </source>
</evidence>
<protein>
    <recommendedName>
        <fullName evidence="3">Chaperone modulatory protein CbpM</fullName>
    </recommendedName>
</protein>
<evidence type="ECO:0008006" key="3">
    <source>
        <dbReference type="Google" id="ProtNLM"/>
    </source>
</evidence>
<proteinExistence type="predicted"/>
<dbReference type="RefSeq" id="WP_309391947.1">
    <property type="nucleotide sequence ID" value="NZ_JADBEO010000022.1"/>
</dbReference>
<evidence type="ECO:0000313" key="2">
    <source>
        <dbReference type="Proteomes" id="UP001181622"/>
    </source>
</evidence>
<dbReference type="EMBL" id="JADBEO010000022">
    <property type="protein sequence ID" value="MDR4307256.1"/>
    <property type="molecule type" value="Genomic_DNA"/>
</dbReference>
<reference evidence="1" key="1">
    <citation type="submission" date="2020-10" db="EMBL/GenBank/DDBJ databases">
        <authorList>
            <person name="Abbas A."/>
            <person name="Razzaq R."/>
            <person name="Waqas M."/>
            <person name="Abbas N."/>
            <person name="Nielsen T.K."/>
            <person name="Hansen L.H."/>
            <person name="Hussain S."/>
            <person name="Shahid M."/>
        </authorList>
    </citation>
    <scope>NUCLEOTIDE SEQUENCE</scope>
    <source>
        <strain evidence="1">S14</strain>
    </source>
</reference>
<dbReference type="Gene3D" id="1.10.1660.10">
    <property type="match status" value="1"/>
</dbReference>
<sequence length="109" mass="12755">MIDIETLVARFPALTRADVERWIEMKWVRVDQVDDGYRFHEIDAARVDLILQLRDDMDVNEDALPIVLSLLDQLFDARRRLRDLDDALAQAAPDEVRRAIAERLLKRQA</sequence>